<feature type="compositionally biased region" description="Acidic residues" evidence="1">
    <location>
        <begin position="1"/>
        <end position="12"/>
    </location>
</feature>
<gene>
    <name evidence="3" type="ORF">CITCOLO1_LOCUS19546</name>
</gene>
<evidence type="ECO:0000256" key="1">
    <source>
        <dbReference type="SAM" id="MobiDB-lite"/>
    </source>
</evidence>
<feature type="domain" description="Pectinesterase inhibitor" evidence="2">
    <location>
        <begin position="74"/>
        <end position="227"/>
    </location>
</feature>
<dbReference type="Pfam" id="PF04043">
    <property type="entry name" value="PMEI"/>
    <property type="match status" value="1"/>
</dbReference>
<proteinExistence type="predicted"/>
<evidence type="ECO:0000259" key="2">
    <source>
        <dbReference type="SMART" id="SM00856"/>
    </source>
</evidence>
<dbReference type="SUPFAM" id="SSF101148">
    <property type="entry name" value="Plant invertase/pectin methylesterase inhibitor"/>
    <property type="match status" value="1"/>
</dbReference>
<dbReference type="SMART" id="SM00856">
    <property type="entry name" value="PMEI"/>
    <property type="match status" value="1"/>
</dbReference>
<organism evidence="3 4">
    <name type="scientific">Citrullus colocynthis</name>
    <name type="common">colocynth</name>
    <dbReference type="NCBI Taxonomy" id="252529"/>
    <lineage>
        <taxon>Eukaryota</taxon>
        <taxon>Viridiplantae</taxon>
        <taxon>Streptophyta</taxon>
        <taxon>Embryophyta</taxon>
        <taxon>Tracheophyta</taxon>
        <taxon>Spermatophyta</taxon>
        <taxon>Magnoliopsida</taxon>
        <taxon>eudicotyledons</taxon>
        <taxon>Gunneridae</taxon>
        <taxon>Pentapetalae</taxon>
        <taxon>rosids</taxon>
        <taxon>fabids</taxon>
        <taxon>Cucurbitales</taxon>
        <taxon>Cucurbitaceae</taxon>
        <taxon>Benincaseae</taxon>
        <taxon>Citrullus</taxon>
    </lineage>
</organism>
<dbReference type="Proteomes" id="UP001642487">
    <property type="component" value="Chromosome 8"/>
</dbReference>
<evidence type="ECO:0000313" key="3">
    <source>
        <dbReference type="EMBL" id="CAK9327176.1"/>
    </source>
</evidence>
<dbReference type="InterPro" id="IPR006501">
    <property type="entry name" value="Pectinesterase_inhib_dom"/>
</dbReference>
<dbReference type="InterPro" id="IPR035513">
    <property type="entry name" value="Invertase/methylesterase_inhib"/>
</dbReference>
<accession>A0ABP0Z611</accession>
<dbReference type="EMBL" id="OZ021742">
    <property type="protein sequence ID" value="CAK9327176.1"/>
    <property type="molecule type" value="Genomic_DNA"/>
</dbReference>
<dbReference type="Gene3D" id="1.20.140.40">
    <property type="entry name" value="Invertase/pectin methylesterase inhibitor family protein"/>
    <property type="match status" value="1"/>
</dbReference>
<dbReference type="NCBIfam" id="TIGR01614">
    <property type="entry name" value="PME_inhib"/>
    <property type="match status" value="1"/>
</dbReference>
<sequence>MNDVEAEEEVDVEGTRIPSPSTAVHGHLEAAVGQFNTMGVEVKTIIDVAAASDSERDSFTKFRKAHANQNTNATVNNFAHGICNRLIQYNDLYKVCIPEIDSDPREDLKSDLTGLLIIFVNHSISNFNDNIIFLKKEINSGKVNGDTKDIMSMCLENFETGISALQESLHILLTQTGIDVYQLSMINVENYVSECVEDFEGNPIPNPPEWQSRYNSSWNLLGLILVMSNLIKCNRVISCIP</sequence>
<keyword evidence="4" id="KW-1185">Reference proteome</keyword>
<feature type="region of interest" description="Disordered" evidence="1">
    <location>
        <begin position="1"/>
        <end position="22"/>
    </location>
</feature>
<evidence type="ECO:0000313" key="4">
    <source>
        <dbReference type="Proteomes" id="UP001642487"/>
    </source>
</evidence>
<name>A0ABP0Z611_9ROSI</name>
<protein>
    <recommendedName>
        <fullName evidence="2">Pectinesterase inhibitor domain-containing protein</fullName>
    </recommendedName>
</protein>
<reference evidence="3 4" key="1">
    <citation type="submission" date="2024-03" db="EMBL/GenBank/DDBJ databases">
        <authorList>
            <person name="Gkanogiannis A."/>
            <person name="Becerra Lopez-Lavalle L."/>
        </authorList>
    </citation>
    <scope>NUCLEOTIDE SEQUENCE [LARGE SCALE GENOMIC DNA]</scope>
</reference>